<keyword evidence="4" id="KW-1185">Reference proteome</keyword>
<dbReference type="AlphaFoldDB" id="A0AAW0NBP8"/>
<name>A0AAW0NBP8_9GOBI</name>
<evidence type="ECO:0000256" key="2">
    <source>
        <dbReference type="ARBA" id="ARBA00014933"/>
    </source>
</evidence>
<comment type="similarity">
    <text evidence="1">Belongs to the proteasome subunit S5B/HSM3 family.</text>
</comment>
<sequence>MAASIESLLNEISSVDDLVEKLQSLKTVLHSVPVNTLRDAVSGQRLGIIFSLLNSNSREQVELCVDILERILLALSPVFLAQNYKAELQGGVKHNNEAVKILALTQIGRIVEHPEAVNEILNNNDLLCAVIYAIGEEKMSVAKQAIKCLSKLSHSKASLDKLFQPDLLKPIKEVMAVSDVVRYRVYELVVEISSFSPISFGYCVNSGLVSQLLSELTGDDVLIRRKFKAVLVRMSHHASTGATELRVRSLEAIAQLLTLQPEQQTDDLLALTESWFQLLSKHPMDMIQQISTQPFPELHCSALCIFTAIASQPWGQRLMISTPGFMEFVLDRSTSPSKDAKDAKFELIGALVSSSSAAEILGSQNCLRLKTYLREGPYYVTAVAAVGTEGAN</sequence>
<evidence type="ECO:0000313" key="4">
    <source>
        <dbReference type="Proteomes" id="UP001460270"/>
    </source>
</evidence>
<dbReference type="PANTHER" id="PTHR13554">
    <property type="entry name" value="26S PROTEASOME NON-ATPASE REGULATORY SUBUNIT 5-RELATED"/>
    <property type="match status" value="1"/>
</dbReference>
<dbReference type="GO" id="GO:0043248">
    <property type="term" value="P:proteasome assembly"/>
    <property type="evidence" value="ECO:0007669"/>
    <property type="project" value="InterPro"/>
</dbReference>
<dbReference type="Pfam" id="PF10508">
    <property type="entry name" value="Proteasom_PSMB"/>
    <property type="match status" value="2"/>
</dbReference>
<accession>A0AAW0NBP8</accession>
<dbReference type="InterPro" id="IPR011989">
    <property type="entry name" value="ARM-like"/>
</dbReference>
<dbReference type="InterPro" id="IPR019538">
    <property type="entry name" value="PSMD5"/>
</dbReference>
<reference evidence="4" key="1">
    <citation type="submission" date="2024-04" db="EMBL/GenBank/DDBJ databases">
        <title>Salinicola lusitanus LLJ914,a marine bacterium isolated from the Okinawa Trough.</title>
        <authorList>
            <person name="Li J."/>
        </authorList>
    </citation>
    <scope>NUCLEOTIDE SEQUENCE [LARGE SCALE GENOMIC DNA]</scope>
</reference>
<evidence type="ECO:0000256" key="1">
    <source>
        <dbReference type="ARBA" id="ARBA00006823"/>
    </source>
</evidence>
<dbReference type="PANTHER" id="PTHR13554:SF10">
    <property type="entry name" value="26S PROTEASOME NON-ATPASE REGULATORY SUBUNIT 5"/>
    <property type="match status" value="1"/>
</dbReference>
<dbReference type="Proteomes" id="UP001460270">
    <property type="component" value="Unassembled WGS sequence"/>
</dbReference>
<dbReference type="GO" id="GO:0005829">
    <property type="term" value="C:cytosol"/>
    <property type="evidence" value="ECO:0007669"/>
    <property type="project" value="TreeGrafter"/>
</dbReference>
<comment type="caution">
    <text evidence="3">The sequence shown here is derived from an EMBL/GenBank/DDBJ whole genome shotgun (WGS) entry which is preliminary data.</text>
</comment>
<evidence type="ECO:0000313" key="3">
    <source>
        <dbReference type="EMBL" id="KAK7896467.1"/>
    </source>
</evidence>
<organism evidence="3 4">
    <name type="scientific">Mugilogobius chulae</name>
    <name type="common">yellowstripe goby</name>
    <dbReference type="NCBI Taxonomy" id="88201"/>
    <lineage>
        <taxon>Eukaryota</taxon>
        <taxon>Metazoa</taxon>
        <taxon>Chordata</taxon>
        <taxon>Craniata</taxon>
        <taxon>Vertebrata</taxon>
        <taxon>Euteleostomi</taxon>
        <taxon>Actinopterygii</taxon>
        <taxon>Neopterygii</taxon>
        <taxon>Teleostei</taxon>
        <taxon>Neoteleostei</taxon>
        <taxon>Acanthomorphata</taxon>
        <taxon>Gobiaria</taxon>
        <taxon>Gobiiformes</taxon>
        <taxon>Gobioidei</taxon>
        <taxon>Gobiidae</taxon>
        <taxon>Gobionellinae</taxon>
        <taxon>Mugilogobius</taxon>
    </lineage>
</organism>
<gene>
    <name evidence="3" type="ORF">WMY93_021792</name>
</gene>
<proteinExistence type="inferred from homology"/>
<dbReference type="SUPFAM" id="SSF48371">
    <property type="entry name" value="ARM repeat"/>
    <property type="match status" value="1"/>
</dbReference>
<dbReference type="InterPro" id="IPR016024">
    <property type="entry name" value="ARM-type_fold"/>
</dbReference>
<dbReference type="FunFam" id="1.25.10.10:FF:000706">
    <property type="entry name" value="Proteasome (Prosome, macropain) 26S subunit, non-ATPase, 5"/>
    <property type="match status" value="1"/>
</dbReference>
<protein>
    <recommendedName>
        <fullName evidence="2">26S proteasome non-ATPase regulatory subunit 5</fullName>
    </recommendedName>
</protein>
<dbReference type="EMBL" id="JBBPFD010000015">
    <property type="protein sequence ID" value="KAK7896467.1"/>
    <property type="molecule type" value="Genomic_DNA"/>
</dbReference>
<dbReference type="Gene3D" id="1.25.10.10">
    <property type="entry name" value="Leucine-rich Repeat Variant"/>
    <property type="match status" value="1"/>
</dbReference>